<sequence length="270" mass="31359">MKFNKHTDENFTIIRNDVLQDKNLSWKAKGIFVYLWSQKDDWTYYQSEVVKHAKGGRDSLSAGLDELQEFGYLSITRNRDEKGHLKEPIWDLYPIPSTFSPKPENPTQGKPTQGNAKLTSTNNNKNLLKEPSCPKSKIYDDQSPYYKMAKALSNLIKQNDPSAKKHNLQKWADDMRKLVELDKRTDKNEIWAVMNWCQNDSFWSTNILSAAKFRKQYPQLKLKMAKEESKGNPLEPPMSDEARKRAEEAKRLQERIEAEKESSAKEREAG</sequence>
<dbReference type="OrthoDB" id="1258529at2"/>
<comment type="caution">
    <text evidence="2">The sequence shown here is derived from an EMBL/GenBank/DDBJ whole genome shotgun (WGS) entry which is preliminary data.</text>
</comment>
<dbReference type="RefSeq" id="WP_057152101.1">
    <property type="nucleotide sequence ID" value="NZ_AYZM01000131.1"/>
</dbReference>
<proteinExistence type="predicted"/>
<reference evidence="2 3" key="1">
    <citation type="journal article" date="2015" name="Genome Announc.">
        <title>Expanding the biotechnology potential of lactobacilli through comparative genomics of 213 strains and associated genera.</title>
        <authorList>
            <person name="Sun Z."/>
            <person name="Harris H.M."/>
            <person name="McCann A."/>
            <person name="Guo C."/>
            <person name="Argimon S."/>
            <person name="Zhang W."/>
            <person name="Yang X."/>
            <person name="Jeffery I.B."/>
            <person name="Cooney J.C."/>
            <person name="Kagawa T.F."/>
            <person name="Liu W."/>
            <person name="Song Y."/>
            <person name="Salvetti E."/>
            <person name="Wrobel A."/>
            <person name="Rasinkangas P."/>
            <person name="Parkhill J."/>
            <person name="Rea M.C."/>
            <person name="O'Sullivan O."/>
            <person name="Ritari J."/>
            <person name="Douillard F.P."/>
            <person name="Paul Ross R."/>
            <person name="Yang R."/>
            <person name="Briner A.E."/>
            <person name="Felis G.E."/>
            <person name="de Vos W.M."/>
            <person name="Barrangou R."/>
            <person name="Klaenhammer T.R."/>
            <person name="Caufield P.W."/>
            <person name="Cui Y."/>
            <person name="Zhang H."/>
            <person name="O'Toole P.W."/>
        </authorList>
    </citation>
    <scope>NUCLEOTIDE SEQUENCE [LARGE SCALE GENOMIC DNA]</scope>
    <source>
        <strain evidence="2 3">DSM 23365</strain>
    </source>
</reference>
<evidence type="ECO:0000313" key="2">
    <source>
        <dbReference type="EMBL" id="KRN20631.1"/>
    </source>
</evidence>
<gene>
    <name evidence="2" type="ORF">FD14_GL001418</name>
</gene>
<name>A0A0R2F586_9LACO</name>
<keyword evidence="3" id="KW-1185">Reference proteome</keyword>
<evidence type="ECO:0000256" key="1">
    <source>
        <dbReference type="SAM" id="MobiDB-lite"/>
    </source>
</evidence>
<feature type="compositionally biased region" description="Low complexity" evidence="1">
    <location>
        <begin position="115"/>
        <end position="126"/>
    </location>
</feature>
<feature type="compositionally biased region" description="Basic and acidic residues" evidence="1">
    <location>
        <begin position="240"/>
        <end position="270"/>
    </location>
</feature>
<evidence type="ECO:0000313" key="3">
    <source>
        <dbReference type="Proteomes" id="UP000051442"/>
    </source>
</evidence>
<accession>A0A0R2F586</accession>
<dbReference type="PATRIC" id="fig|1423804.4.peg.1534"/>
<dbReference type="EMBL" id="AYZM01000131">
    <property type="protein sequence ID" value="KRN20631.1"/>
    <property type="molecule type" value="Genomic_DNA"/>
</dbReference>
<organism evidence="2 3">
    <name type="scientific">Secundilactobacillus similis DSM 23365 = JCM 2765</name>
    <dbReference type="NCBI Taxonomy" id="1423804"/>
    <lineage>
        <taxon>Bacteria</taxon>
        <taxon>Bacillati</taxon>
        <taxon>Bacillota</taxon>
        <taxon>Bacilli</taxon>
        <taxon>Lactobacillales</taxon>
        <taxon>Lactobacillaceae</taxon>
        <taxon>Secundilactobacillus</taxon>
    </lineage>
</organism>
<feature type="region of interest" description="Disordered" evidence="1">
    <location>
        <begin position="224"/>
        <end position="270"/>
    </location>
</feature>
<dbReference type="STRING" id="1423804.FD14_GL001418"/>
<feature type="compositionally biased region" description="Polar residues" evidence="1">
    <location>
        <begin position="97"/>
        <end position="114"/>
    </location>
</feature>
<dbReference type="Proteomes" id="UP000051442">
    <property type="component" value="Unassembled WGS sequence"/>
</dbReference>
<feature type="region of interest" description="Disordered" evidence="1">
    <location>
        <begin position="96"/>
        <end position="133"/>
    </location>
</feature>
<dbReference type="AlphaFoldDB" id="A0A0R2F586"/>
<protein>
    <submittedName>
        <fullName evidence="2">Uncharacterized protein</fullName>
    </submittedName>
</protein>